<dbReference type="Proteomes" id="UP000031512">
    <property type="component" value="Unassembled WGS sequence"/>
</dbReference>
<name>L1LE78_THEEQ</name>
<protein>
    <submittedName>
        <fullName evidence="1">Uncharacterized protein</fullName>
    </submittedName>
</protein>
<gene>
    <name evidence="1" type="ORF">BEWA_036870</name>
</gene>
<dbReference type="RefSeq" id="XP_004833103.1">
    <property type="nucleotide sequence ID" value="XM_004833046.1"/>
</dbReference>
<dbReference type="AlphaFoldDB" id="L1LE78"/>
<evidence type="ECO:0000313" key="1">
    <source>
        <dbReference type="EMBL" id="EKX73651.1"/>
    </source>
</evidence>
<comment type="caution">
    <text evidence="1">The sequence shown here is derived from an EMBL/GenBank/DDBJ whole genome shotgun (WGS) entry which is preliminary data.</text>
</comment>
<dbReference type="VEuPathDB" id="PiroplasmaDB:BEWA_036870"/>
<reference evidence="1 2" key="1">
    <citation type="journal article" date="2012" name="BMC Genomics">
        <title>Comparative genomic analysis and phylogenetic position of Theileria equi.</title>
        <authorList>
            <person name="Kappmeyer L.S."/>
            <person name="Thiagarajan M."/>
            <person name="Herndon D.R."/>
            <person name="Ramsay J.D."/>
            <person name="Caler E."/>
            <person name="Djikeng A."/>
            <person name="Gillespie J.J."/>
            <person name="Lau A.O."/>
            <person name="Roalson E.H."/>
            <person name="Silva J.C."/>
            <person name="Silva M.G."/>
            <person name="Suarez C.E."/>
            <person name="Ueti M.W."/>
            <person name="Nene V.M."/>
            <person name="Mealey R.H."/>
            <person name="Knowles D.P."/>
            <person name="Brayton K.A."/>
        </authorList>
    </citation>
    <scope>NUCLEOTIDE SEQUENCE [LARGE SCALE GENOMIC DNA]</scope>
    <source>
        <strain evidence="1 2">WA</strain>
    </source>
</reference>
<dbReference type="GeneID" id="15806574"/>
<organism evidence="1 2">
    <name type="scientific">Theileria equi strain WA</name>
    <dbReference type="NCBI Taxonomy" id="1537102"/>
    <lineage>
        <taxon>Eukaryota</taxon>
        <taxon>Sar</taxon>
        <taxon>Alveolata</taxon>
        <taxon>Apicomplexa</taxon>
        <taxon>Aconoidasida</taxon>
        <taxon>Piroplasmida</taxon>
        <taxon>Theileriidae</taxon>
        <taxon>Theileria</taxon>
    </lineage>
</organism>
<dbReference type="EMBL" id="ACOU01000002">
    <property type="protein sequence ID" value="EKX73651.1"/>
    <property type="molecule type" value="Genomic_DNA"/>
</dbReference>
<sequence>MESVTPVDLVVMSINLDKLEQPIKHFLDKISMEIRNLTNIANYSVLETLDGLYQKHQTRNDTLYKFIKDAQTA</sequence>
<dbReference type="KEGG" id="beq:BEWA_036870"/>
<keyword evidence="2" id="KW-1185">Reference proteome</keyword>
<accession>L1LE78</accession>
<proteinExistence type="predicted"/>
<evidence type="ECO:0000313" key="2">
    <source>
        <dbReference type="Proteomes" id="UP000031512"/>
    </source>
</evidence>